<organism evidence="3 4">
    <name type="scientific">Mesonia algae</name>
    <dbReference type="NCBI Taxonomy" id="213248"/>
    <lineage>
        <taxon>Bacteria</taxon>
        <taxon>Pseudomonadati</taxon>
        <taxon>Bacteroidota</taxon>
        <taxon>Flavobacteriia</taxon>
        <taxon>Flavobacteriales</taxon>
        <taxon>Flavobacteriaceae</taxon>
        <taxon>Mesonia</taxon>
    </lineage>
</organism>
<dbReference type="InterPro" id="IPR000782">
    <property type="entry name" value="FAS1_domain"/>
</dbReference>
<keyword evidence="4" id="KW-1185">Reference proteome</keyword>
<name>A0A2W7HX41_9FLAO</name>
<feature type="domain" description="FAS1" evidence="2">
    <location>
        <begin position="314"/>
        <end position="461"/>
    </location>
</feature>
<dbReference type="PANTHER" id="PTHR10900">
    <property type="entry name" value="PERIOSTIN-RELATED"/>
    <property type="match status" value="1"/>
</dbReference>
<feature type="domain" description="FAS1" evidence="2">
    <location>
        <begin position="37"/>
        <end position="179"/>
    </location>
</feature>
<dbReference type="Proteomes" id="UP000249542">
    <property type="component" value="Unassembled WGS sequence"/>
</dbReference>
<reference evidence="3 4" key="1">
    <citation type="submission" date="2018-06" db="EMBL/GenBank/DDBJ databases">
        <title>Genomic Encyclopedia of Archaeal and Bacterial Type Strains, Phase II (KMG-II): from individual species to whole genera.</title>
        <authorList>
            <person name="Goeker M."/>
        </authorList>
    </citation>
    <scope>NUCLEOTIDE SEQUENCE [LARGE SCALE GENOMIC DNA]</scope>
    <source>
        <strain evidence="3 4">DSM 15361</strain>
    </source>
</reference>
<accession>A0A2W7HX41</accession>
<dbReference type="Gene3D" id="2.30.180.10">
    <property type="entry name" value="FAS1 domain"/>
    <property type="match status" value="3"/>
</dbReference>
<comment type="caution">
    <text evidence="3">The sequence shown here is derived from an EMBL/GenBank/DDBJ whole genome shotgun (WGS) entry which is preliminary data.</text>
</comment>
<dbReference type="PANTHER" id="PTHR10900:SF77">
    <property type="entry name" value="FI19380P1"/>
    <property type="match status" value="1"/>
</dbReference>
<dbReference type="InterPro" id="IPR050904">
    <property type="entry name" value="Adhesion/Biosynth-related"/>
</dbReference>
<gene>
    <name evidence="3" type="ORF">LX95_02297</name>
</gene>
<dbReference type="RefSeq" id="WP_111541577.1">
    <property type="nucleotide sequence ID" value="NZ_QKYV01000006.1"/>
</dbReference>
<proteinExistence type="predicted"/>
<feature type="domain" description="FAS1" evidence="2">
    <location>
        <begin position="181"/>
        <end position="312"/>
    </location>
</feature>
<dbReference type="PROSITE" id="PS50213">
    <property type="entry name" value="FAS1"/>
    <property type="match status" value="3"/>
</dbReference>
<evidence type="ECO:0000256" key="1">
    <source>
        <dbReference type="SAM" id="SignalP"/>
    </source>
</evidence>
<protein>
    <submittedName>
        <fullName evidence="3">Putative surface protein with fasciclin (FAS1) repeats</fullName>
    </submittedName>
</protein>
<evidence type="ECO:0000313" key="4">
    <source>
        <dbReference type="Proteomes" id="UP000249542"/>
    </source>
</evidence>
<dbReference type="PROSITE" id="PS51257">
    <property type="entry name" value="PROKAR_LIPOPROTEIN"/>
    <property type="match status" value="1"/>
</dbReference>
<evidence type="ECO:0000259" key="2">
    <source>
        <dbReference type="PROSITE" id="PS50213"/>
    </source>
</evidence>
<keyword evidence="1" id="KW-0732">Signal</keyword>
<sequence length="463" mass="51792">MNYSISKLTKILPVLLFACVLFSCQDDDDNGNVIEGNNSIINYLQKNNEYSIIAQTVVKAGYEGTLDGNSGTYTFFAPDNEAMNIYFSDLGISGLEALSGEEAQRLVDYHLLQTPNDAENFTTGYLKTNAKKVLNDSVSYNLDLFVDSEEELLFNAQTRIIFPNIDVDNGVLHGIDKVLNPPKVTNLMQIDSRLLSFYEELEAENLLSEIQTEDNKTIFVPIDIDLDPFLANQNFTTSEKVNFLKNHLMEGFFTTDILQTGYFKNRAVANNSNHIDTYFNLTLGLLLNGTSNIIEQDIVGTNGVIHVLDKVLEVPDLYTFINADADLFTFQTALTRDDQLPENYINRLMSNDGTESPFTIFAPIDTAFESALLELFPNQNATLEDIDTANLTSVLNNHIVTNNAYTLENLPLSVNTLESQIQVIKTDSTFTLADVQQRQSNSVRVDVQAKNGLLHKIDTLLLH</sequence>
<dbReference type="Pfam" id="PF02469">
    <property type="entry name" value="Fasciclin"/>
    <property type="match status" value="3"/>
</dbReference>
<evidence type="ECO:0000313" key="3">
    <source>
        <dbReference type="EMBL" id="PZW39156.1"/>
    </source>
</evidence>
<dbReference type="SUPFAM" id="SSF82153">
    <property type="entry name" value="FAS1 domain"/>
    <property type="match status" value="3"/>
</dbReference>
<feature type="chain" id="PRO_5015947906" evidence="1">
    <location>
        <begin position="26"/>
        <end position="463"/>
    </location>
</feature>
<feature type="signal peptide" evidence="1">
    <location>
        <begin position="1"/>
        <end position="25"/>
    </location>
</feature>
<dbReference type="SMART" id="SM00554">
    <property type="entry name" value="FAS1"/>
    <property type="match status" value="3"/>
</dbReference>
<dbReference type="EMBL" id="QKYV01000006">
    <property type="protein sequence ID" value="PZW39156.1"/>
    <property type="molecule type" value="Genomic_DNA"/>
</dbReference>
<dbReference type="InterPro" id="IPR036378">
    <property type="entry name" value="FAS1_dom_sf"/>
</dbReference>
<dbReference type="AlphaFoldDB" id="A0A2W7HX41"/>